<feature type="transmembrane region" description="Helical" evidence="2">
    <location>
        <begin position="80"/>
        <end position="100"/>
    </location>
</feature>
<evidence type="ECO:0000256" key="1">
    <source>
        <dbReference type="SAM" id="MobiDB-lite"/>
    </source>
</evidence>
<dbReference type="Proteomes" id="UP000556611">
    <property type="component" value="Unassembled WGS sequence"/>
</dbReference>
<name>A0ABX1LIB1_9ACTN</name>
<feature type="transmembrane region" description="Helical" evidence="2">
    <location>
        <begin position="248"/>
        <end position="269"/>
    </location>
</feature>
<keyword evidence="4" id="KW-1185">Reference proteome</keyword>
<gene>
    <name evidence="3" type="ORF">HHU10_20580</name>
</gene>
<feature type="transmembrane region" description="Helical" evidence="2">
    <location>
        <begin position="6"/>
        <end position="30"/>
    </location>
</feature>
<feature type="region of interest" description="Disordered" evidence="1">
    <location>
        <begin position="278"/>
        <end position="297"/>
    </location>
</feature>
<dbReference type="InterPro" id="IPR051790">
    <property type="entry name" value="Cytochrome_c-biogenesis_DsbD"/>
</dbReference>
<keyword evidence="2" id="KW-0812">Transmembrane</keyword>
<dbReference type="RefSeq" id="WP_191834254.1">
    <property type="nucleotide sequence ID" value="NZ_JABARZ010000025.1"/>
</dbReference>
<feature type="transmembrane region" description="Helical" evidence="2">
    <location>
        <begin position="51"/>
        <end position="74"/>
    </location>
</feature>
<keyword evidence="2" id="KW-1133">Transmembrane helix</keyword>
<evidence type="ECO:0000256" key="2">
    <source>
        <dbReference type="SAM" id="Phobius"/>
    </source>
</evidence>
<dbReference type="PANTHER" id="PTHR31272">
    <property type="entry name" value="CYTOCHROME C-TYPE BIOGENESIS PROTEIN HI_1454-RELATED"/>
    <property type="match status" value="1"/>
</dbReference>
<sequence>MGGLAALAFTAGMLAPVNPCGFALLPAWITHTLGDTTTAPLPVRLGRALRAGAALTLGFAGTLTAAGLAISAGAKVLISAAPRLGLAVGAVLVLLGLLMLTGRSLGLRLPTRRHTAASTTVGMVAAGAGYAAASLSCTFGVLLAVIAQAQATAGWGGLGAVFAAYTGGAATILLLVALATAAAGTALTRRLAVLARYGPRVTALVLLATGAYLIWYWLPAATGHTTGTTGSTPWSATVSNWLQSHTTLVATVTTLAVAATVLAVLTHYVTRIRRRGTESADGDCCTPAISNEERRTQ</sequence>
<reference evidence="3 4" key="1">
    <citation type="submission" date="2020-04" db="EMBL/GenBank/DDBJ databases">
        <title>MicrobeNet Type strains.</title>
        <authorList>
            <person name="Nicholson A.C."/>
        </authorList>
    </citation>
    <scope>NUCLEOTIDE SEQUENCE [LARGE SCALE GENOMIC DNA]</scope>
    <source>
        <strain evidence="3 4">ATCC BAA-330</strain>
    </source>
</reference>
<evidence type="ECO:0000313" key="3">
    <source>
        <dbReference type="EMBL" id="NMD58018.1"/>
    </source>
</evidence>
<accession>A0ABX1LIB1</accession>
<keyword evidence="2" id="KW-0472">Membrane</keyword>
<protein>
    <submittedName>
        <fullName evidence="3">Cytochrome c biogenesis protein CcdA</fullName>
    </submittedName>
</protein>
<feature type="transmembrane region" description="Helical" evidence="2">
    <location>
        <begin position="121"/>
        <end position="146"/>
    </location>
</feature>
<organism evidence="3 4">
    <name type="scientific">Tsukamurella columbiensis</name>
    <dbReference type="NCBI Taxonomy" id="128509"/>
    <lineage>
        <taxon>Bacteria</taxon>
        <taxon>Bacillati</taxon>
        <taxon>Actinomycetota</taxon>
        <taxon>Actinomycetes</taxon>
        <taxon>Mycobacteriales</taxon>
        <taxon>Tsukamurellaceae</taxon>
        <taxon>Tsukamurella</taxon>
    </lineage>
</organism>
<dbReference type="PANTHER" id="PTHR31272:SF4">
    <property type="entry name" value="CYTOCHROME C-TYPE BIOGENESIS PROTEIN HI_1454-RELATED"/>
    <property type="match status" value="1"/>
</dbReference>
<feature type="transmembrane region" description="Helical" evidence="2">
    <location>
        <begin position="197"/>
        <end position="218"/>
    </location>
</feature>
<proteinExistence type="predicted"/>
<evidence type="ECO:0000313" key="4">
    <source>
        <dbReference type="Proteomes" id="UP000556611"/>
    </source>
</evidence>
<comment type="caution">
    <text evidence="3">The sequence shown here is derived from an EMBL/GenBank/DDBJ whole genome shotgun (WGS) entry which is preliminary data.</text>
</comment>
<dbReference type="EMBL" id="JABARZ010000025">
    <property type="protein sequence ID" value="NMD58018.1"/>
    <property type="molecule type" value="Genomic_DNA"/>
</dbReference>
<feature type="transmembrane region" description="Helical" evidence="2">
    <location>
        <begin position="158"/>
        <end position="185"/>
    </location>
</feature>